<evidence type="ECO:0000259" key="2">
    <source>
        <dbReference type="Pfam" id="PF19273"/>
    </source>
</evidence>
<dbReference type="GO" id="GO:0003723">
    <property type="term" value="F:RNA binding"/>
    <property type="evidence" value="ECO:0007669"/>
    <property type="project" value="TreeGrafter"/>
</dbReference>
<proteinExistence type="predicted"/>
<reference evidence="4" key="1">
    <citation type="journal article" date="2015" name="Nat. Genet.">
        <title>The genome and transcriptome of the zoonotic hookworm Ancylostoma ceylanicum identify infection-specific gene families.</title>
        <authorList>
            <person name="Schwarz E.M."/>
            <person name="Hu Y."/>
            <person name="Antoshechkin I."/>
            <person name="Miller M.M."/>
            <person name="Sternberg P.W."/>
            <person name="Aroian R.V."/>
        </authorList>
    </citation>
    <scope>NUCLEOTIDE SEQUENCE</scope>
    <source>
        <strain evidence="4">HY135</strain>
    </source>
</reference>
<protein>
    <submittedName>
        <fullName evidence="3">Uncharacterized protein</fullName>
    </submittedName>
</protein>
<feature type="domain" description="Exportin-5 C-terminal" evidence="2">
    <location>
        <begin position="311"/>
        <end position="1068"/>
    </location>
</feature>
<dbReference type="InterPro" id="IPR016024">
    <property type="entry name" value="ARM-type_fold"/>
</dbReference>
<dbReference type="OrthoDB" id="2215036at2759"/>
<comment type="caution">
    <text evidence="3">The sequence shown here is derived from an EMBL/GenBank/DDBJ whole genome shotgun (WGS) entry which is preliminary data.</text>
</comment>
<dbReference type="Pfam" id="PF19273">
    <property type="entry name" value="Exportin-5"/>
    <property type="match status" value="1"/>
</dbReference>
<dbReference type="GO" id="GO:0005634">
    <property type="term" value="C:nucleus"/>
    <property type="evidence" value="ECO:0007669"/>
    <property type="project" value="TreeGrafter"/>
</dbReference>
<dbReference type="SUPFAM" id="SSF48371">
    <property type="entry name" value="ARM repeat"/>
    <property type="match status" value="1"/>
</dbReference>
<dbReference type="InterPro" id="IPR045065">
    <property type="entry name" value="XPO1/5"/>
</dbReference>
<keyword evidence="4" id="KW-1185">Reference proteome</keyword>
<feature type="domain" description="Exportin-1/Importin-beta-like" evidence="1">
    <location>
        <begin position="124"/>
        <end position="267"/>
    </location>
</feature>
<dbReference type="GO" id="GO:0042565">
    <property type="term" value="C:RNA nuclear export complex"/>
    <property type="evidence" value="ECO:0007669"/>
    <property type="project" value="TreeGrafter"/>
</dbReference>
<sequence length="1113" mass="126387">MKVSPVQIRRQGLPLRGLTVMEVDDVIRAVCAIHDLSTSNQDRIKCTQIIEDFKEGPAELVANVAFQLISHSSTILRHTGWTLLEDLIRFKWNSIPPEFRVDLRNRVFHAINVSVSEDTIEPCARCVVAMMEHEWPQNWPELNSQLLEMTTQGSLSCAIVFAILRRLVENVATLASVASQRRRKDMHGAICDSTNDFLSVALDVLSTCPLDHIGTLAAKNIFGWLTELCSCMTSVSLEQQLLRIVDTVVRYLSTAERNIYEQAAECLAAIAVRKKEKHDQSIIISAFFRAEVFSAILTTIGLAADGSQFSEQHYRYLKSLCELLTTLGNFLSRVWTEKSAPPNFETFLSAIVAFFNHDSLTLKYEACDVLVGLSSHKIFREDSSFMQAIREVFANSLKAVMKNGYPSQNPPNAATRYSHMDFDDDLEWHNMFIRYRSRVQLLMAENMPLHFSYLLTVYEETVLRRVVLDSQTITELEWEAMQRFARNLVQVAYEKKFAEMEKERLVRMRDTLVNTMLNTSDCDILSEMLSLHSPFLSSYADDYEKLNTYFSLLRRGLLMSAGNKTLNRHVVSLILRAVQIFPAYFKEHVAGIVSLYSEVSEVISKMQMAQLLQVLAVLSNSVDDDSVRLELLQMAAGPSIEYIRSISWSFESVSSFVTFNAFNVPPSNATESSSTMNRIELRRALTCIQGVLQQVDSNSPLGTMLIPSYPCFFKLTRCLMELHLEQNKVLFHPLFRESLTKMVVSERQQIYCSVGESIEVVSGRPAVADVDPITIERQYVHDLNEQAVTIISAAVSKFPGILFSLPEAPELLNCLVSCIDLVPEFKLRHWIKKGWKSVMSSCPPNHWPLLKEFFARIASSMHTRLQKMWADVSHIDYDSEPTEEELFYEHLTCVISREYINFLRCCYLPSEGEDKTKALTMTPLGEWLFSNNVGLSSVIMTVFTSLTFRDSLLALRAIALCKALSEKLMECYDDEVGVYMLVCAIRSLQLHGADEVAGTPLIGLVFHVYCALRRFSDSLPQVLMQIPEVTAEIVETFDSKIRAMIAGDEILLEKQKKDMARRLLKGVITLTVGEQHKKPVYLRPLPPIEKRRRVDNEPDDFADIALLFAEGRD</sequence>
<dbReference type="AlphaFoldDB" id="A0A016TJU1"/>
<dbReference type="GO" id="GO:0005049">
    <property type="term" value="F:nuclear export signal receptor activity"/>
    <property type="evidence" value="ECO:0007669"/>
    <property type="project" value="InterPro"/>
</dbReference>
<dbReference type="Gene3D" id="1.25.10.10">
    <property type="entry name" value="Leucine-rich Repeat Variant"/>
    <property type="match status" value="1"/>
</dbReference>
<evidence type="ECO:0000259" key="1">
    <source>
        <dbReference type="Pfam" id="PF08389"/>
    </source>
</evidence>
<dbReference type="GO" id="GO:0006405">
    <property type="term" value="P:RNA export from nucleus"/>
    <property type="evidence" value="ECO:0007669"/>
    <property type="project" value="TreeGrafter"/>
</dbReference>
<dbReference type="InterPro" id="IPR045478">
    <property type="entry name" value="Exportin-5_C"/>
</dbReference>
<evidence type="ECO:0000313" key="4">
    <source>
        <dbReference type="Proteomes" id="UP000024635"/>
    </source>
</evidence>
<dbReference type="GO" id="GO:0006611">
    <property type="term" value="P:protein export from nucleus"/>
    <property type="evidence" value="ECO:0007669"/>
    <property type="project" value="InterPro"/>
</dbReference>
<dbReference type="STRING" id="53326.A0A016TJU1"/>
<organism evidence="3 4">
    <name type="scientific">Ancylostoma ceylanicum</name>
    <dbReference type="NCBI Taxonomy" id="53326"/>
    <lineage>
        <taxon>Eukaryota</taxon>
        <taxon>Metazoa</taxon>
        <taxon>Ecdysozoa</taxon>
        <taxon>Nematoda</taxon>
        <taxon>Chromadorea</taxon>
        <taxon>Rhabditida</taxon>
        <taxon>Rhabditina</taxon>
        <taxon>Rhabditomorpha</taxon>
        <taxon>Strongyloidea</taxon>
        <taxon>Ancylostomatidae</taxon>
        <taxon>Ancylostomatinae</taxon>
        <taxon>Ancylostoma</taxon>
    </lineage>
</organism>
<dbReference type="EMBL" id="JARK01001431">
    <property type="protein sequence ID" value="EYC03249.1"/>
    <property type="molecule type" value="Genomic_DNA"/>
</dbReference>
<dbReference type="Proteomes" id="UP000024635">
    <property type="component" value="Unassembled WGS sequence"/>
</dbReference>
<dbReference type="PANTHER" id="PTHR11223">
    <property type="entry name" value="EXPORTIN 1/5"/>
    <property type="match status" value="1"/>
</dbReference>
<accession>A0A016TJU1</accession>
<dbReference type="InterPro" id="IPR011989">
    <property type="entry name" value="ARM-like"/>
</dbReference>
<dbReference type="PANTHER" id="PTHR11223:SF3">
    <property type="entry name" value="EXPORTIN-5"/>
    <property type="match status" value="1"/>
</dbReference>
<dbReference type="GO" id="GO:0005737">
    <property type="term" value="C:cytoplasm"/>
    <property type="evidence" value="ECO:0007669"/>
    <property type="project" value="TreeGrafter"/>
</dbReference>
<evidence type="ECO:0000313" key="3">
    <source>
        <dbReference type="EMBL" id="EYC03249.1"/>
    </source>
</evidence>
<dbReference type="InterPro" id="IPR013598">
    <property type="entry name" value="Exportin-1/Importin-b-like"/>
</dbReference>
<name>A0A016TJU1_9BILA</name>
<dbReference type="Pfam" id="PF08389">
    <property type="entry name" value="Xpo1"/>
    <property type="match status" value="1"/>
</dbReference>
<gene>
    <name evidence="3" type="primary">Acey_s0095.g2837</name>
    <name evidence="3" type="ORF">Y032_0095g2837</name>
</gene>